<dbReference type="InterPro" id="IPR027267">
    <property type="entry name" value="AH/BAR_dom_sf"/>
</dbReference>
<evidence type="ECO:0000313" key="6">
    <source>
        <dbReference type="EMBL" id="KAF7989620.1"/>
    </source>
</evidence>
<dbReference type="SUPFAM" id="SSF50044">
    <property type="entry name" value="SH3-domain"/>
    <property type="match status" value="1"/>
</dbReference>
<feature type="compositionally biased region" description="Low complexity" evidence="3">
    <location>
        <begin position="818"/>
        <end position="831"/>
    </location>
</feature>
<gene>
    <name evidence="6" type="ORF">HCN44_008294</name>
</gene>
<feature type="region of interest" description="Disordered" evidence="3">
    <location>
        <begin position="652"/>
        <end position="726"/>
    </location>
</feature>
<feature type="domain" description="SH3" evidence="4">
    <location>
        <begin position="370"/>
        <end position="431"/>
    </location>
</feature>
<accession>A0A834XQE2</accession>
<feature type="compositionally biased region" description="Basic and acidic residues" evidence="3">
    <location>
        <begin position="673"/>
        <end position="726"/>
    </location>
</feature>
<feature type="region of interest" description="Disordered" evidence="3">
    <location>
        <begin position="1134"/>
        <end position="1196"/>
    </location>
</feature>
<evidence type="ECO:0000259" key="4">
    <source>
        <dbReference type="PROSITE" id="PS50002"/>
    </source>
</evidence>
<dbReference type="InterPro" id="IPR001452">
    <property type="entry name" value="SH3_domain"/>
</dbReference>
<protein>
    <submittedName>
        <fullName evidence="6">Uncharacterized protein</fullName>
    </submittedName>
</protein>
<feature type="compositionally biased region" description="Basic and acidic residues" evidence="3">
    <location>
        <begin position="1270"/>
        <end position="1280"/>
    </location>
</feature>
<name>A0A834XQE2_APHGI</name>
<evidence type="ECO:0000313" key="7">
    <source>
        <dbReference type="Proteomes" id="UP000639338"/>
    </source>
</evidence>
<dbReference type="GO" id="GO:0051017">
    <property type="term" value="P:actin filament bundle assembly"/>
    <property type="evidence" value="ECO:0007669"/>
    <property type="project" value="TreeGrafter"/>
</dbReference>
<feature type="compositionally biased region" description="Pro residues" evidence="3">
    <location>
        <begin position="286"/>
        <end position="295"/>
    </location>
</feature>
<keyword evidence="7" id="KW-1185">Reference proteome</keyword>
<feature type="region of interest" description="Disordered" evidence="3">
    <location>
        <begin position="254"/>
        <end position="366"/>
    </location>
</feature>
<dbReference type="EMBL" id="JACMRX010000005">
    <property type="protein sequence ID" value="KAF7989620.1"/>
    <property type="molecule type" value="Genomic_DNA"/>
</dbReference>
<feature type="region of interest" description="Disordered" evidence="3">
    <location>
        <begin position="1204"/>
        <end position="1223"/>
    </location>
</feature>
<feature type="region of interest" description="Disordered" evidence="3">
    <location>
        <begin position="490"/>
        <end position="520"/>
    </location>
</feature>
<dbReference type="InterPro" id="IPR013606">
    <property type="entry name" value="I-BAR_dom"/>
</dbReference>
<feature type="region of interest" description="Disordered" evidence="3">
    <location>
        <begin position="876"/>
        <end position="985"/>
    </location>
</feature>
<dbReference type="Pfam" id="PF00018">
    <property type="entry name" value="SH3_1"/>
    <property type="match status" value="1"/>
</dbReference>
<comment type="caution">
    <text evidence="6">The sequence shown here is derived from an EMBL/GenBank/DDBJ whole genome shotgun (WGS) entry which is preliminary data.</text>
</comment>
<feature type="compositionally biased region" description="Low complexity" evidence="3">
    <location>
        <begin position="608"/>
        <end position="621"/>
    </location>
</feature>
<dbReference type="GO" id="GO:0030838">
    <property type="term" value="P:positive regulation of actin filament polymerization"/>
    <property type="evidence" value="ECO:0007669"/>
    <property type="project" value="TreeGrafter"/>
</dbReference>
<proteinExistence type="predicted"/>
<dbReference type="SMART" id="SM00326">
    <property type="entry name" value="SH3"/>
    <property type="match status" value="1"/>
</dbReference>
<dbReference type="GO" id="GO:0005829">
    <property type="term" value="C:cytosol"/>
    <property type="evidence" value="ECO:0007669"/>
    <property type="project" value="TreeGrafter"/>
</dbReference>
<feature type="region of interest" description="Disordered" evidence="3">
    <location>
        <begin position="1328"/>
        <end position="1347"/>
    </location>
</feature>
<evidence type="ECO:0000256" key="3">
    <source>
        <dbReference type="SAM" id="MobiDB-lite"/>
    </source>
</evidence>
<evidence type="ECO:0000259" key="5">
    <source>
        <dbReference type="PROSITE" id="PS51338"/>
    </source>
</evidence>
<dbReference type="GO" id="GO:0005654">
    <property type="term" value="C:nucleoplasm"/>
    <property type="evidence" value="ECO:0007669"/>
    <property type="project" value="TreeGrafter"/>
</dbReference>
<sequence>METEELIKLVDGIYKNILDKFNPGARQLINAGKAYLKALHGAAAANRVYVDALSRLARQAQLGTWGGSQDVGSALMRIVEVYKEIQEQEMNILKAFYVDLLVPLETNLEKDTKVVQSEQKKFLQQHKTRSETYSKAAATMKKQRKKSRGASKSGLAMDKELKNMQILEEEKSKLDAFCEQSLKNAMTQERRRYGFVLERQCSLAKHYASFHEVALASLHPSVDDWREIANTREYLPQSVEDMFASRLRQVSFWPEDDENGGSDLTMSSQLRKTRSMDSSCLELRLGPPPSHPPSLHPSASSHISSALSRARSEVNIHSSSLSLGPEVPETPPRPRSMAPTSRNSIVGNGGIGSGGGGGTSVTGGSSGGWGDASLARALFAYLSSGENQLSFLEGDLIALMGDRQKGWQFGENLRTQGTGWFPLAYTEVIIDDSLGSPNHAANNGRSPDLRAMPPCKPAPSRPPPSIDEISNIGNGNIANNNNSVISSNINNGTPTNVPKSHSSHNVATPTGRQPKSIRTSGTMPSLLAASRRIQPPVPPIPPPAVTSLHSSNDSGFSNEPPVQPDIDYSDDDAMRQRRRKTRGDRLEAAERAMQQQQQHQHREDTEKINNSINNNNNNNNKNSKDWGNDSWKTIPRDEKTWHMYRNQMEMWSDSKNENSKDNLEGRYTSTNNRRHDESHERKDYTTRNTECDTRDKRERKIEKNRKLDYENQKIRQDKNERTRYKNDDEHLRDTTIINRRKKVNSYDTKNKINIDESDDDQQHIINTNNNDEDEDDDTYGTNNYNEKYDKKKYYNNNNTNEDDDDDDDDDEIDDNVTENDNNNNNSSYHDNNNNHKYDNDKCDSVSSNSDSEDTSTITIPEIGRKVEHIAQKLEQTAQKYAREHSPPKFMDSKNRGDYTKSLERNDNYDREIRSSKSHFDNDNKNTNRNQSYERERTFEKNPDRKRNIERESNRRFERPKPPFEDAPERPTTRPSYRERRYSDKEDIYGETTNRIIKNNNNSNNRELNEKERGYESNFETKLERNKIIEKVQLNDDNKKKKNTIIDDNNNTLKNDNKKIMLPRQSTTLGHLVQTGRSIDIDIKSPKLIKRTKSFWRFRRDSEVLEGMALWQHRSLVDIPKIIKNESINDNLRKSTTDSIMSDHSIDKESHSSDNTITNDNNNNNISHKRNLNNSNNNINNNYHHHQQQQRDEPKPAERSLLPDKIDYYDDFPTPAERPKIIERSEYKIQQQKDERSYFVGNISRKAIIENERKRSIEAKRHMVVAELKENNEAKKEERRNNGKTTYGNGGGGDDDDGLIQNFTETEASDEESTYSCIVENEKRNEKTLLPRTKLRRDSERERDKNTCGPWYDLWGVDASVNNNNKKKKK</sequence>
<dbReference type="Proteomes" id="UP000639338">
    <property type="component" value="Unassembled WGS sequence"/>
</dbReference>
<dbReference type="InterPro" id="IPR036028">
    <property type="entry name" value="SH3-like_dom_sf"/>
</dbReference>
<dbReference type="CDD" id="cd07605">
    <property type="entry name" value="I-BAR_IMD"/>
    <property type="match status" value="1"/>
</dbReference>
<organism evidence="6 7">
    <name type="scientific">Aphidius gifuensis</name>
    <name type="common">Parasitoid wasp</name>
    <dbReference type="NCBI Taxonomy" id="684658"/>
    <lineage>
        <taxon>Eukaryota</taxon>
        <taxon>Metazoa</taxon>
        <taxon>Ecdysozoa</taxon>
        <taxon>Arthropoda</taxon>
        <taxon>Hexapoda</taxon>
        <taxon>Insecta</taxon>
        <taxon>Pterygota</taxon>
        <taxon>Neoptera</taxon>
        <taxon>Endopterygota</taxon>
        <taxon>Hymenoptera</taxon>
        <taxon>Apocrita</taxon>
        <taxon>Ichneumonoidea</taxon>
        <taxon>Braconidae</taxon>
        <taxon>Aphidiinae</taxon>
        <taxon>Aphidius</taxon>
    </lineage>
</organism>
<dbReference type="PANTHER" id="PTHR14206">
    <property type="entry name" value="BRAIN-SPECIFIC ANGIOGENESIS INHIBITOR 1-ASSOCIATED PROTEIN 2"/>
    <property type="match status" value="1"/>
</dbReference>
<dbReference type="CDD" id="cd11779">
    <property type="entry name" value="SH3_Irsp53_BAIAP2L"/>
    <property type="match status" value="1"/>
</dbReference>
<feature type="compositionally biased region" description="Gly residues" evidence="3">
    <location>
        <begin position="347"/>
        <end position="366"/>
    </location>
</feature>
<feature type="compositionally biased region" description="Polar residues" evidence="3">
    <location>
        <begin position="493"/>
        <end position="520"/>
    </location>
</feature>
<dbReference type="PROSITE" id="PS50002">
    <property type="entry name" value="SH3"/>
    <property type="match status" value="1"/>
</dbReference>
<dbReference type="Gene3D" id="2.30.30.40">
    <property type="entry name" value="SH3 Domains"/>
    <property type="match status" value="1"/>
</dbReference>
<feature type="compositionally biased region" description="Acidic residues" evidence="3">
    <location>
        <begin position="800"/>
        <end position="817"/>
    </location>
</feature>
<dbReference type="PANTHER" id="PTHR14206:SF7">
    <property type="entry name" value="INSULIN RECEPTOR SUBSTRATE 53 KDA, ISOFORM A"/>
    <property type="match status" value="1"/>
</dbReference>
<feature type="compositionally biased region" description="Basic and acidic residues" evidence="3">
    <location>
        <begin position="1335"/>
        <end position="1345"/>
    </location>
</feature>
<evidence type="ECO:0000256" key="2">
    <source>
        <dbReference type="PROSITE-ProRule" id="PRU00192"/>
    </source>
</evidence>
<dbReference type="FunFam" id="2.30.30.40:FF:000188">
    <property type="entry name" value="Insulin receptor tyrosine kinase substrate"/>
    <property type="match status" value="1"/>
</dbReference>
<feature type="region of interest" description="Disordered" evidence="3">
    <location>
        <begin position="437"/>
        <end position="462"/>
    </location>
</feature>
<feature type="compositionally biased region" description="Low complexity" evidence="3">
    <location>
        <begin position="1152"/>
        <end position="1181"/>
    </location>
</feature>
<reference evidence="6 7" key="1">
    <citation type="submission" date="2020-08" db="EMBL/GenBank/DDBJ databases">
        <title>Aphidius gifuensis genome sequencing and assembly.</title>
        <authorList>
            <person name="Du Z."/>
        </authorList>
    </citation>
    <scope>NUCLEOTIDE SEQUENCE [LARGE SCALE GENOMIC DNA]</scope>
    <source>
        <strain evidence="6">YNYX2018</strain>
        <tissue evidence="6">Adults</tissue>
    </source>
</reference>
<dbReference type="GO" id="GO:0007009">
    <property type="term" value="P:plasma membrane organization"/>
    <property type="evidence" value="ECO:0007669"/>
    <property type="project" value="InterPro"/>
</dbReference>
<keyword evidence="1 2" id="KW-0728">SH3 domain</keyword>
<dbReference type="Pfam" id="PF08397">
    <property type="entry name" value="IMD"/>
    <property type="match status" value="1"/>
</dbReference>
<feature type="compositionally biased region" description="Low complexity" evidence="3">
    <location>
        <begin position="296"/>
        <end position="309"/>
    </location>
</feature>
<dbReference type="InterPro" id="IPR027681">
    <property type="entry name" value="IRSp53/IRTKS/Pinkbar"/>
</dbReference>
<feature type="domain" description="IMD" evidence="5">
    <location>
        <begin position="1"/>
        <end position="249"/>
    </location>
</feature>
<dbReference type="OrthoDB" id="3800937at2759"/>
<feature type="region of interest" description="Disordered" evidence="3">
    <location>
        <begin position="532"/>
        <end position="631"/>
    </location>
</feature>
<feature type="compositionally biased region" description="Basic and acidic residues" evidence="3">
    <location>
        <begin position="832"/>
        <end position="843"/>
    </location>
</feature>
<dbReference type="Gene3D" id="1.20.1270.60">
    <property type="entry name" value="Arfaptin homology (AH) domain/BAR domain"/>
    <property type="match status" value="1"/>
</dbReference>
<feature type="compositionally biased region" description="Pro residues" evidence="3">
    <location>
        <begin position="535"/>
        <end position="544"/>
    </location>
</feature>
<feature type="region of interest" description="Disordered" evidence="3">
    <location>
        <begin position="748"/>
        <end position="863"/>
    </location>
</feature>
<dbReference type="GO" id="GO:0051764">
    <property type="term" value="P:actin crosslink formation"/>
    <property type="evidence" value="ECO:0007669"/>
    <property type="project" value="TreeGrafter"/>
</dbReference>
<feature type="region of interest" description="Disordered" evidence="3">
    <location>
        <begin position="1270"/>
        <end position="1299"/>
    </location>
</feature>
<dbReference type="SUPFAM" id="SSF103657">
    <property type="entry name" value="BAR/IMD domain-like"/>
    <property type="match status" value="1"/>
</dbReference>
<dbReference type="PROSITE" id="PS51338">
    <property type="entry name" value="IMD"/>
    <property type="match status" value="1"/>
</dbReference>
<feature type="compositionally biased region" description="Polar residues" evidence="3">
    <location>
        <begin position="547"/>
        <end position="557"/>
    </location>
</feature>
<feature type="compositionally biased region" description="Basic and acidic residues" evidence="3">
    <location>
        <begin position="880"/>
        <end position="985"/>
    </location>
</feature>
<evidence type="ECO:0000256" key="1">
    <source>
        <dbReference type="ARBA" id="ARBA00022443"/>
    </source>
</evidence>
<feature type="region of interest" description="Disordered" evidence="3">
    <location>
        <begin position="126"/>
        <end position="153"/>
    </location>
</feature>
<feature type="compositionally biased region" description="Basic and acidic residues" evidence="3">
    <location>
        <begin position="652"/>
        <end position="664"/>
    </location>
</feature>